<feature type="region of interest" description="Disordered" evidence="1">
    <location>
        <begin position="1"/>
        <end position="28"/>
    </location>
</feature>
<evidence type="ECO:0000256" key="1">
    <source>
        <dbReference type="SAM" id="MobiDB-lite"/>
    </source>
</evidence>
<dbReference type="EMBL" id="SWJQ01000028">
    <property type="protein sequence ID" value="TRZ25327.1"/>
    <property type="molecule type" value="Genomic_DNA"/>
</dbReference>
<comment type="caution">
    <text evidence="2">The sequence shown here is derived from an EMBL/GenBank/DDBJ whole genome shotgun (WGS) entry which is preliminary data.</text>
</comment>
<feature type="compositionally biased region" description="Basic and acidic residues" evidence="1">
    <location>
        <begin position="1"/>
        <end position="16"/>
    </location>
</feature>
<accession>A0A8K1GWH3</accession>
<keyword evidence="3" id="KW-1185">Reference proteome</keyword>
<reference evidence="2" key="1">
    <citation type="submission" date="2019-04" db="EMBL/GenBank/DDBJ databases">
        <title>Genome assembly of Zosterops borbonicus 15179.</title>
        <authorList>
            <person name="Leroy T."/>
            <person name="Anselmetti Y."/>
            <person name="Tilak M.-K."/>
            <person name="Nabholz B."/>
        </authorList>
    </citation>
    <scope>NUCLEOTIDE SEQUENCE</scope>
    <source>
        <strain evidence="2">HGM_15179</strain>
        <tissue evidence="2">Muscle</tissue>
    </source>
</reference>
<dbReference type="Proteomes" id="UP000796761">
    <property type="component" value="Unassembled WGS sequence"/>
</dbReference>
<proteinExistence type="predicted"/>
<dbReference type="AlphaFoldDB" id="A0A8K1GWH3"/>
<protein>
    <submittedName>
        <fullName evidence="2">Uncharacterized protein</fullName>
    </submittedName>
</protein>
<feature type="non-terminal residue" evidence="2">
    <location>
        <position position="50"/>
    </location>
</feature>
<evidence type="ECO:0000313" key="3">
    <source>
        <dbReference type="Proteomes" id="UP000796761"/>
    </source>
</evidence>
<feature type="non-terminal residue" evidence="2">
    <location>
        <position position="1"/>
    </location>
</feature>
<organism evidence="2 3">
    <name type="scientific">Zosterops borbonicus</name>
    <dbReference type="NCBI Taxonomy" id="364589"/>
    <lineage>
        <taxon>Eukaryota</taxon>
        <taxon>Metazoa</taxon>
        <taxon>Chordata</taxon>
        <taxon>Craniata</taxon>
        <taxon>Vertebrata</taxon>
        <taxon>Euteleostomi</taxon>
        <taxon>Archelosauria</taxon>
        <taxon>Archosauria</taxon>
        <taxon>Dinosauria</taxon>
        <taxon>Saurischia</taxon>
        <taxon>Theropoda</taxon>
        <taxon>Coelurosauria</taxon>
        <taxon>Aves</taxon>
        <taxon>Neognathae</taxon>
        <taxon>Neoaves</taxon>
        <taxon>Telluraves</taxon>
        <taxon>Australaves</taxon>
        <taxon>Passeriformes</taxon>
        <taxon>Sylvioidea</taxon>
        <taxon>Zosteropidae</taxon>
        <taxon>Zosterops</taxon>
    </lineage>
</organism>
<evidence type="ECO:0000313" key="2">
    <source>
        <dbReference type="EMBL" id="TRZ25327.1"/>
    </source>
</evidence>
<gene>
    <name evidence="2" type="ORF">HGM15179_001824</name>
</gene>
<name>A0A8K1GWH3_9PASS</name>
<sequence length="50" mass="5730">EKFTEPSAKSAKEPRSARGKTRWMISSTTDFPPLDRNLGWLRDAVCNLQH</sequence>